<sequence>MEMTSRRPYLIRATYEWILDNDCTPYVVVNATLKDVVVPQQFVEDGQIVLNVAPSAVRGLNVGNDFLTFDARFGGVPMDVFVPLYAVIGVYARENGEGVLFEEELPTDTDPEPTPPKPEPAAKRPSLKVVK</sequence>
<dbReference type="PIRSF" id="PIRSF005276">
    <property type="entry name" value="SspB"/>
    <property type="match status" value="1"/>
</dbReference>
<dbReference type="NCBIfam" id="NF008763">
    <property type="entry name" value="PRK11798.1-2"/>
    <property type="match status" value="1"/>
</dbReference>
<dbReference type="EMBL" id="CAKLPX010000007">
    <property type="protein sequence ID" value="CAH0993352.1"/>
    <property type="molecule type" value="Genomic_DNA"/>
</dbReference>
<evidence type="ECO:0000313" key="3">
    <source>
        <dbReference type="Proteomes" id="UP000838100"/>
    </source>
</evidence>
<accession>A0ABM9AJX1</accession>
<feature type="compositionally biased region" description="Acidic residues" evidence="1">
    <location>
        <begin position="101"/>
        <end position="111"/>
    </location>
</feature>
<comment type="caution">
    <text evidence="2">The sequence shown here is derived from an EMBL/GenBank/DDBJ whole genome shotgun (WGS) entry which is preliminary data.</text>
</comment>
<evidence type="ECO:0000256" key="1">
    <source>
        <dbReference type="SAM" id="MobiDB-lite"/>
    </source>
</evidence>
<gene>
    <name evidence="2" type="primary">sspB</name>
    <name evidence="2" type="ORF">SIN8267_03500</name>
</gene>
<dbReference type="NCBIfam" id="NF008769">
    <property type="entry name" value="PRK11798.2-5"/>
    <property type="match status" value="1"/>
</dbReference>
<dbReference type="RefSeq" id="WP_237446032.1">
    <property type="nucleotide sequence ID" value="NZ_CAKLPX010000007.1"/>
</dbReference>
<dbReference type="Gene3D" id="2.30.30.220">
    <property type="entry name" value="SspB-like"/>
    <property type="match status" value="1"/>
</dbReference>
<name>A0ABM9AJX1_9GAMM</name>
<dbReference type="SUPFAM" id="SSF101738">
    <property type="entry name" value="SspB-like"/>
    <property type="match status" value="1"/>
</dbReference>
<dbReference type="Pfam" id="PF04386">
    <property type="entry name" value="SspB"/>
    <property type="match status" value="1"/>
</dbReference>
<dbReference type="PANTHER" id="PTHR37486:SF1">
    <property type="entry name" value="STRINGENT STARVATION PROTEIN B"/>
    <property type="match status" value="1"/>
</dbReference>
<dbReference type="Proteomes" id="UP000838100">
    <property type="component" value="Unassembled WGS sequence"/>
</dbReference>
<dbReference type="InterPro" id="IPR036760">
    <property type="entry name" value="SspB-like_sf"/>
</dbReference>
<evidence type="ECO:0000313" key="2">
    <source>
        <dbReference type="EMBL" id="CAH0993352.1"/>
    </source>
</evidence>
<protein>
    <submittedName>
        <fullName evidence="2">Stringent starvation protein B</fullName>
    </submittedName>
</protein>
<keyword evidence="3" id="KW-1185">Reference proteome</keyword>
<feature type="region of interest" description="Disordered" evidence="1">
    <location>
        <begin position="101"/>
        <end position="131"/>
    </location>
</feature>
<organism evidence="2 3">
    <name type="scientific">Sinobacterium norvegicum</name>
    <dbReference type="NCBI Taxonomy" id="1641715"/>
    <lineage>
        <taxon>Bacteria</taxon>
        <taxon>Pseudomonadati</taxon>
        <taxon>Pseudomonadota</taxon>
        <taxon>Gammaproteobacteria</taxon>
        <taxon>Cellvibrionales</taxon>
        <taxon>Spongiibacteraceae</taxon>
        <taxon>Sinobacterium</taxon>
    </lineage>
</organism>
<reference evidence="2" key="1">
    <citation type="submission" date="2021-12" db="EMBL/GenBank/DDBJ databases">
        <authorList>
            <person name="Rodrigo-Torres L."/>
            <person name="Arahal R. D."/>
            <person name="Lucena T."/>
        </authorList>
    </citation>
    <scope>NUCLEOTIDE SEQUENCE</scope>
    <source>
        <strain evidence="2">CECT 8267</strain>
    </source>
</reference>
<proteinExistence type="predicted"/>
<dbReference type="PANTHER" id="PTHR37486">
    <property type="entry name" value="STRINGENT STARVATION PROTEIN B"/>
    <property type="match status" value="1"/>
</dbReference>
<dbReference type="InterPro" id="IPR007481">
    <property type="entry name" value="SspB"/>
</dbReference>